<dbReference type="KEGG" id="mor:MOC_4477"/>
<dbReference type="RefSeq" id="WP_043357856.1">
    <property type="nucleotide sequence ID" value="NZ_CP003811.1"/>
</dbReference>
<feature type="signal peptide" evidence="1">
    <location>
        <begin position="1"/>
        <end position="27"/>
    </location>
</feature>
<dbReference type="HOGENOM" id="CLU_2220078_0_0_5"/>
<dbReference type="AlphaFoldDB" id="A0A089NXW2"/>
<dbReference type="EMBL" id="CP003811">
    <property type="protein sequence ID" value="AIQ92232.1"/>
    <property type="molecule type" value="Genomic_DNA"/>
</dbReference>
<accession>A0A089NXW2</accession>
<evidence type="ECO:0000313" key="2">
    <source>
        <dbReference type="EMBL" id="AIQ92232.1"/>
    </source>
</evidence>
<keyword evidence="3" id="KW-1185">Reference proteome</keyword>
<gene>
    <name evidence="2" type="ORF">MOC_4477</name>
</gene>
<proteinExistence type="predicted"/>
<sequence>MFTKTARTRFAAALAFGGLAFAAPAMAAPLSLDAGLQADSGDIHTVQYGYGYGPRHGGWGHHGFGPRHHHHGGWGRGRHYGWRNHGFGPRHHHHGGWGHRHGYGRW</sequence>
<dbReference type="GeneID" id="96607006"/>
<evidence type="ECO:0000256" key="1">
    <source>
        <dbReference type="SAM" id="SignalP"/>
    </source>
</evidence>
<keyword evidence="1" id="KW-0732">Signal</keyword>
<dbReference type="Proteomes" id="UP000029492">
    <property type="component" value="Chromosome"/>
</dbReference>
<name>A0A089NXW2_9HYPH</name>
<protein>
    <submittedName>
        <fullName evidence="2">Protein of unassigned function</fullName>
    </submittedName>
</protein>
<organism evidence="2 3">
    <name type="scientific">Methylobacterium oryzae CBMB20</name>
    <dbReference type="NCBI Taxonomy" id="693986"/>
    <lineage>
        <taxon>Bacteria</taxon>
        <taxon>Pseudomonadati</taxon>
        <taxon>Pseudomonadota</taxon>
        <taxon>Alphaproteobacteria</taxon>
        <taxon>Hyphomicrobiales</taxon>
        <taxon>Methylobacteriaceae</taxon>
        <taxon>Methylobacterium</taxon>
    </lineage>
</organism>
<feature type="chain" id="PRO_5001848249" evidence="1">
    <location>
        <begin position="28"/>
        <end position="106"/>
    </location>
</feature>
<evidence type="ECO:0000313" key="3">
    <source>
        <dbReference type="Proteomes" id="UP000029492"/>
    </source>
</evidence>
<reference evidence="2 3" key="1">
    <citation type="journal article" date="2014" name="PLoS ONE">
        <title>Genome Information of Methylobacterium oryzae, a Plant-Probiotic Methylotroph in the Phyllosphere.</title>
        <authorList>
            <person name="Kwak M.J."/>
            <person name="Jeong H."/>
            <person name="Madhaiyan M."/>
            <person name="Lee Y."/>
            <person name="Sa T.M."/>
            <person name="Oh T.K."/>
            <person name="Kim J.F."/>
        </authorList>
    </citation>
    <scope>NUCLEOTIDE SEQUENCE [LARGE SCALE GENOMIC DNA]</scope>
    <source>
        <strain evidence="2 3">CBMB20</strain>
    </source>
</reference>
<dbReference type="eggNOG" id="ENOG50311DU">
    <property type="taxonomic scope" value="Bacteria"/>
</dbReference>